<protein>
    <submittedName>
        <fullName evidence="1">Uncharacterized protein</fullName>
    </submittedName>
</protein>
<dbReference type="Proteomes" id="UP001218188">
    <property type="component" value="Unassembled WGS sequence"/>
</dbReference>
<proteinExistence type="predicted"/>
<comment type="caution">
    <text evidence="1">The sequence shown here is derived from an EMBL/GenBank/DDBJ whole genome shotgun (WGS) entry which is preliminary data.</text>
</comment>
<organism evidence="1 2">
    <name type="scientific">Mycena alexandri</name>
    <dbReference type="NCBI Taxonomy" id="1745969"/>
    <lineage>
        <taxon>Eukaryota</taxon>
        <taxon>Fungi</taxon>
        <taxon>Dikarya</taxon>
        <taxon>Basidiomycota</taxon>
        <taxon>Agaricomycotina</taxon>
        <taxon>Agaricomycetes</taxon>
        <taxon>Agaricomycetidae</taxon>
        <taxon>Agaricales</taxon>
        <taxon>Marasmiineae</taxon>
        <taxon>Mycenaceae</taxon>
        <taxon>Mycena</taxon>
    </lineage>
</organism>
<accession>A0AAD6S6I0</accession>
<dbReference type="AlphaFoldDB" id="A0AAD6S6I0"/>
<dbReference type="EMBL" id="JARJCM010000236">
    <property type="protein sequence ID" value="KAJ7021303.1"/>
    <property type="molecule type" value="Genomic_DNA"/>
</dbReference>
<gene>
    <name evidence="1" type="ORF">C8F04DRAFT_1403052</name>
</gene>
<reference evidence="1" key="1">
    <citation type="submission" date="2023-03" db="EMBL/GenBank/DDBJ databases">
        <title>Massive genome expansion in bonnet fungi (Mycena s.s.) driven by repeated elements and novel gene families across ecological guilds.</title>
        <authorList>
            <consortium name="Lawrence Berkeley National Laboratory"/>
            <person name="Harder C.B."/>
            <person name="Miyauchi S."/>
            <person name="Viragh M."/>
            <person name="Kuo A."/>
            <person name="Thoen E."/>
            <person name="Andreopoulos B."/>
            <person name="Lu D."/>
            <person name="Skrede I."/>
            <person name="Drula E."/>
            <person name="Henrissat B."/>
            <person name="Morin E."/>
            <person name="Kohler A."/>
            <person name="Barry K."/>
            <person name="LaButti K."/>
            <person name="Morin E."/>
            <person name="Salamov A."/>
            <person name="Lipzen A."/>
            <person name="Mereny Z."/>
            <person name="Hegedus B."/>
            <person name="Baldrian P."/>
            <person name="Stursova M."/>
            <person name="Weitz H."/>
            <person name="Taylor A."/>
            <person name="Grigoriev I.V."/>
            <person name="Nagy L.G."/>
            <person name="Martin F."/>
            <person name="Kauserud H."/>
        </authorList>
    </citation>
    <scope>NUCLEOTIDE SEQUENCE</scope>
    <source>
        <strain evidence="1">CBHHK200</strain>
    </source>
</reference>
<sequence>MAQNDLNAVKLKKLNLEGSVESAHKRLKEYIDLIQFIGQHSHEIPALHRLLANAAVNHWSASVIREHCQLAMDGKYTAMGYQLYEIYLAMLIYELGGGGALYALNHSIFALPSRNTIKPYRSQAKLMPSVNGVRVAEISSNISALFGPRASRETNTETAEPTIYGHTLSFDEVATERKVDYMPETDDMGGLCLEHLRALDMREGKVHISHETSVGAISRLSETGYGARPVFMGPSCKTGDWKDCLRTMEIVLECWKRSRYGERLRGPVLSVSSDGDPKRCLALFMMCMHTEIVEGNPLYPYICDLPGLNRFVGKDNVTMDPDFKHEIKRARGLLCSKAGLVVKNTCINRDLLFSWLERLTDHDWSETTLHALLDPADGQNVSGAIKLMLCIVELKSLNSDDFDPNEAVEFEALCLLADSVALKG</sequence>
<name>A0AAD6S6I0_9AGAR</name>
<evidence type="ECO:0000313" key="2">
    <source>
        <dbReference type="Proteomes" id="UP001218188"/>
    </source>
</evidence>
<evidence type="ECO:0000313" key="1">
    <source>
        <dbReference type="EMBL" id="KAJ7021303.1"/>
    </source>
</evidence>
<keyword evidence="2" id="KW-1185">Reference proteome</keyword>